<dbReference type="EMBL" id="QPGB01000003">
    <property type="protein sequence ID" value="RCS57569.1"/>
    <property type="molecule type" value="Genomic_DNA"/>
</dbReference>
<comment type="caution">
    <text evidence="1">The sequence shown here is derived from an EMBL/GenBank/DDBJ whole genome shotgun (WGS) entry which is preliminary data.</text>
</comment>
<name>A0A368L1Y6_9BURK</name>
<reference evidence="1 2" key="1">
    <citation type="journal article" date="2018" name="Int. J. Syst. Evol. Microbiol.">
        <title>Parvibium lacunae gen. nov., sp. nov., a new member of the family Alcaligenaceae isolated from a freshwater pond.</title>
        <authorList>
            <person name="Chen W.M."/>
            <person name="Xie P.B."/>
            <person name="Hsu M.Y."/>
            <person name="Sheu S.Y."/>
        </authorList>
    </citation>
    <scope>NUCLEOTIDE SEQUENCE [LARGE SCALE GENOMIC DNA]</scope>
    <source>
        <strain evidence="1 2">KMB9</strain>
    </source>
</reference>
<gene>
    <name evidence="1" type="ORF">DU000_09010</name>
</gene>
<dbReference type="Proteomes" id="UP000252357">
    <property type="component" value="Unassembled WGS sequence"/>
</dbReference>
<evidence type="ECO:0000313" key="1">
    <source>
        <dbReference type="EMBL" id="RCS57569.1"/>
    </source>
</evidence>
<evidence type="ECO:0000313" key="2">
    <source>
        <dbReference type="Proteomes" id="UP000252357"/>
    </source>
</evidence>
<keyword evidence="2" id="KW-1185">Reference proteome</keyword>
<proteinExistence type="predicted"/>
<accession>A0A368L1Y6</accession>
<organism evidence="1 2">
    <name type="scientific">Parvibium lacunae</name>
    <dbReference type="NCBI Taxonomy" id="1888893"/>
    <lineage>
        <taxon>Bacteria</taxon>
        <taxon>Pseudomonadati</taxon>
        <taxon>Pseudomonadota</taxon>
        <taxon>Betaproteobacteria</taxon>
        <taxon>Burkholderiales</taxon>
        <taxon>Alcaligenaceae</taxon>
        <taxon>Parvibium</taxon>
    </lineage>
</organism>
<protein>
    <submittedName>
        <fullName evidence="1">Uncharacterized protein</fullName>
    </submittedName>
</protein>
<sequence>MLIPFRFDEFLRLNWCFPWQDYPITPCDQGRAIAQSLFNLQATVIFLRIRSVIDSAPQSMRHCNKIVSICNLANQPNLASMPEKIKQTIDFIEYLSIHINQALKIEGNKNILQCSKFTPTMMSLRLLHDPHQRNPVNLVPVATSAA</sequence>
<dbReference type="AlphaFoldDB" id="A0A368L1Y6"/>